<accession>A0A090Y584</accession>
<evidence type="ECO:0000256" key="4">
    <source>
        <dbReference type="ARBA" id="ARBA00022692"/>
    </source>
</evidence>
<evidence type="ECO:0000313" key="10">
    <source>
        <dbReference type="Proteomes" id="UP000029278"/>
    </source>
</evidence>
<evidence type="ECO:0000256" key="8">
    <source>
        <dbReference type="SAM" id="Phobius"/>
    </source>
</evidence>
<feature type="transmembrane region" description="Helical" evidence="8">
    <location>
        <begin position="299"/>
        <end position="319"/>
    </location>
</feature>
<evidence type="ECO:0000256" key="5">
    <source>
        <dbReference type="ARBA" id="ARBA00022989"/>
    </source>
</evidence>
<comment type="caution">
    <text evidence="9">The sequence shown here is derived from an EMBL/GenBank/DDBJ whole genome shotgun (WGS) entry which is preliminary data.</text>
</comment>
<feature type="transmembrane region" description="Helical" evidence="8">
    <location>
        <begin position="265"/>
        <end position="287"/>
    </location>
</feature>
<dbReference type="PANTHER" id="PTHR30354">
    <property type="entry name" value="GNT FAMILY GLUCONATE TRANSPORTER"/>
    <property type="match status" value="1"/>
</dbReference>
<dbReference type="RefSeq" id="WP_036624507.1">
    <property type="nucleotide sequence ID" value="NZ_BGML01000001.1"/>
</dbReference>
<keyword evidence="5 8" id="KW-1133">Transmembrane helix</keyword>
<feature type="transmembrane region" description="Helical" evidence="8">
    <location>
        <begin position="174"/>
        <end position="193"/>
    </location>
</feature>
<dbReference type="GeneID" id="77008552"/>
<keyword evidence="2" id="KW-0813">Transport</keyword>
<evidence type="ECO:0000256" key="1">
    <source>
        <dbReference type="ARBA" id="ARBA00004651"/>
    </source>
</evidence>
<dbReference type="PANTHER" id="PTHR30354:SF22">
    <property type="entry name" value="HIGH-AFFINITY GLUCONATE TRANSPORTER"/>
    <property type="match status" value="1"/>
</dbReference>
<evidence type="ECO:0000313" key="9">
    <source>
        <dbReference type="EMBL" id="KFM92997.1"/>
    </source>
</evidence>
<comment type="subcellular location">
    <subcellularLocation>
        <location evidence="1">Cell membrane</location>
        <topology evidence="1">Multi-pass membrane protein</topology>
    </subcellularLocation>
</comment>
<feature type="transmembrane region" description="Helical" evidence="8">
    <location>
        <begin position="420"/>
        <end position="444"/>
    </location>
</feature>
<dbReference type="OrthoDB" id="9787129at2"/>
<dbReference type="NCBIfam" id="TIGR00791">
    <property type="entry name" value="gntP"/>
    <property type="match status" value="1"/>
</dbReference>
<comment type="similarity">
    <text evidence="7">Belongs to the GntP permease family.</text>
</comment>
<dbReference type="AlphaFoldDB" id="A0A090Y584"/>
<dbReference type="GO" id="GO:0005886">
    <property type="term" value="C:plasma membrane"/>
    <property type="evidence" value="ECO:0007669"/>
    <property type="project" value="UniProtKB-SubCell"/>
</dbReference>
<feature type="transmembrane region" description="Helical" evidence="8">
    <location>
        <begin position="229"/>
        <end position="253"/>
    </location>
</feature>
<dbReference type="EMBL" id="JMQA01000053">
    <property type="protein sequence ID" value="KFM92997.1"/>
    <property type="molecule type" value="Genomic_DNA"/>
</dbReference>
<dbReference type="InterPro" id="IPR003474">
    <property type="entry name" value="Glcn_transporter"/>
</dbReference>
<dbReference type="HOGENOM" id="CLU_027949_0_0_9"/>
<dbReference type="Pfam" id="PF02447">
    <property type="entry name" value="GntP_permease"/>
    <property type="match status" value="1"/>
</dbReference>
<evidence type="ECO:0000256" key="2">
    <source>
        <dbReference type="ARBA" id="ARBA00022448"/>
    </source>
</evidence>
<proteinExistence type="inferred from homology"/>
<feature type="transmembrane region" description="Helical" evidence="8">
    <location>
        <begin position="96"/>
        <end position="129"/>
    </location>
</feature>
<gene>
    <name evidence="9" type="ORF">DJ90_2853</name>
</gene>
<name>A0A090Y584_PAEMA</name>
<sequence>MPILIVCFGVALLLVLIMKAKLNTFVSLTITAFVVALLLGMDPTTIVTTIESGIGGQLGHLALVFGFGAMLGRLVSDAGGGYRIAITLIDKFGRKRIQWAVVVASFIVGIALFFEVGLVLLIPIVFVIAKELKMPFLYLGIPMAAALNVTHGFLPPHPAPTAISAAYGADLGQVLLYGMIIAIPTTIVAGPLFNKVLMKVYPRVYERETDASVVGGDQKSFVLSETPGFGISVLTSMLPVIFMGVAAAAKMVMPEDSAVLKVLNFIGTPGTAMLISLLVAMYTMGIARGIAMKQISNTLVSAISQISMMLLVIGGGGAFKQVLVDGGIGDYVSQLFSATNLSPLLVAWMIAAILRLCLGSATVAALTTAGLVTPLIAGGDVNPALMVLATGAGSVIACHVNDAGFWMIKEYFGLTLKETFGTWTTLTTVLSVTGLLCVLALGAIL</sequence>
<dbReference type="STRING" id="44252.DJ90_2853"/>
<evidence type="ECO:0000256" key="6">
    <source>
        <dbReference type="ARBA" id="ARBA00023136"/>
    </source>
</evidence>
<evidence type="ECO:0000256" key="3">
    <source>
        <dbReference type="ARBA" id="ARBA00022475"/>
    </source>
</evidence>
<feature type="transmembrane region" description="Helical" evidence="8">
    <location>
        <begin position="345"/>
        <end position="372"/>
    </location>
</feature>
<dbReference type="GO" id="GO:0015128">
    <property type="term" value="F:gluconate transmembrane transporter activity"/>
    <property type="evidence" value="ECO:0007669"/>
    <property type="project" value="InterPro"/>
</dbReference>
<keyword evidence="4 8" id="KW-0812">Transmembrane</keyword>
<dbReference type="PATRIC" id="fig|44252.3.peg.6160"/>
<keyword evidence="3" id="KW-1003">Cell membrane</keyword>
<organism evidence="9 10">
    <name type="scientific">Paenibacillus macerans</name>
    <name type="common">Bacillus macerans</name>
    <dbReference type="NCBI Taxonomy" id="44252"/>
    <lineage>
        <taxon>Bacteria</taxon>
        <taxon>Bacillati</taxon>
        <taxon>Bacillota</taxon>
        <taxon>Bacilli</taxon>
        <taxon>Bacillales</taxon>
        <taxon>Paenibacillaceae</taxon>
        <taxon>Paenibacillus</taxon>
    </lineage>
</organism>
<dbReference type="PIRSF" id="PIRSF002746">
    <property type="entry name" value="Gluconate_transporter"/>
    <property type="match status" value="1"/>
</dbReference>
<dbReference type="Proteomes" id="UP000029278">
    <property type="component" value="Unassembled WGS sequence"/>
</dbReference>
<feature type="transmembrane region" description="Helical" evidence="8">
    <location>
        <begin position="58"/>
        <end position="76"/>
    </location>
</feature>
<evidence type="ECO:0000256" key="7">
    <source>
        <dbReference type="ARBA" id="ARBA00049663"/>
    </source>
</evidence>
<keyword evidence="10" id="KW-1185">Reference proteome</keyword>
<protein>
    <submittedName>
        <fullName evidence="9">Transporter, gluconate:H+ symporter family protein</fullName>
    </submittedName>
</protein>
<keyword evidence="6 8" id="KW-0472">Membrane</keyword>
<reference evidence="9 10" key="1">
    <citation type="submission" date="2014-04" db="EMBL/GenBank/DDBJ databases">
        <authorList>
            <person name="Bishop-Lilly K.A."/>
            <person name="Broomall S.M."/>
            <person name="Chain P.S."/>
            <person name="Chertkov O."/>
            <person name="Coyne S.R."/>
            <person name="Daligault H.E."/>
            <person name="Davenport K.W."/>
            <person name="Erkkila T."/>
            <person name="Frey K.G."/>
            <person name="Gibbons H.S."/>
            <person name="Gu W."/>
            <person name="Jaissle J."/>
            <person name="Johnson S.L."/>
            <person name="Koroleva G.I."/>
            <person name="Ladner J.T."/>
            <person name="Lo C.-C."/>
            <person name="Minogue T.D."/>
            <person name="Munk C."/>
            <person name="Palacios G.F."/>
            <person name="Redden C.L."/>
            <person name="Rosenzweig C.N."/>
            <person name="Scholz M.B."/>
            <person name="Teshima H."/>
            <person name="Xu Y."/>
        </authorList>
    </citation>
    <scope>NUCLEOTIDE SEQUENCE [LARGE SCALE GENOMIC DNA]</scope>
    <source>
        <strain evidence="9 10">8244</strain>
    </source>
</reference>